<keyword evidence="1 2" id="KW-0238">DNA-binding</keyword>
<keyword evidence="4" id="KW-1185">Reference proteome</keyword>
<organism evidence="3 4">
    <name type="scientific">Enterococcus alishanensis</name>
    <dbReference type="NCBI Taxonomy" id="1303817"/>
    <lineage>
        <taxon>Bacteria</taxon>
        <taxon>Bacillati</taxon>
        <taxon>Bacillota</taxon>
        <taxon>Bacilli</taxon>
        <taxon>Lactobacillales</taxon>
        <taxon>Enterococcaceae</taxon>
        <taxon>Enterococcus</taxon>
    </lineage>
</organism>
<dbReference type="InterPro" id="IPR011344">
    <property type="entry name" value="ssDNA-bd"/>
</dbReference>
<dbReference type="InterPro" id="IPR000424">
    <property type="entry name" value="Primosome_PriB/ssb"/>
</dbReference>
<evidence type="ECO:0000313" key="4">
    <source>
        <dbReference type="Proteomes" id="UP000774130"/>
    </source>
</evidence>
<dbReference type="EMBL" id="JAHUZB010000011">
    <property type="protein sequence ID" value="MBV7392387.1"/>
    <property type="molecule type" value="Genomic_DNA"/>
</dbReference>
<evidence type="ECO:0000313" key="3">
    <source>
        <dbReference type="EMBL" id="MBV7392387.1"/>
    </source>
</evidence>
<evidence type="ECO:0000256" key="1">
    <source>
        <dbReference type="PIRNR" id="PIRNR002070"/>
    </source>
</evidence>
<dbReference type="CDD" id="cd04496">
    <property type="entry name" value="SSB_OBF"/>
    <property type="match status" value="1"/>
</dbReference>
<dbReference type="GO" id="GO:0003677">
    <property type="term" value="F:DNA binding"/>
    <property type="evidence" value="ECO:0007669"/>
    <property type="project" value="UniProtKB-KW"/>
</dbReference>
<accession>A0ABS6THD0</accession>
<comment type="caution">
    <text evidence="3">The sequence shown here is derived from an EMBL/GenBank/DDBJ whole genome shotgun (WGS) entry which is preliminary data.</text>
</comment>
<evidence type="ECO:0000256" key="2">
    <source>
        <dbReference type="PROSITE-ProRule" id="PRU00252"/>
    </source>
</evidence>
<dbReference type="Pfam" id="PF00436">
    <property type="entry name" value="SSB"/>
    <property type="match status" value="1"/>
</dbReference>
<dbReference type="RefSeq" id="WP_218327600.1">
    <property type="nucleotide sequence ID" value="NZ_JAHUZB010000011.1"/>
</dbReference>
<dbReference type="PROSITE" id="PS50935">
    <property type="entry name" value="SSB"/>
    <property type="match status" value="1"/>
</dbReference>
<proteinExistence type="predicted"/>
<dbReference type="PIRSF" id="PIRSF002070">
    <property type="entry name" value="SSB"/>
    <property type="match status" value="1"/>
</dbReference>
<sequence length="127" mass="14516">MFLNSDNQFTARGRLVDNPFINISQETGNAIVSITLAQDHPFKKKGDGTKETVFINYTAIDTQNNKIASRLADYVVKGSLVSLVGFHDSYVKTNEQGKKEYLETKRILQFRNEESKERTEERRKGKV</sequence>
<name>A0ABS6THD0_9ENTE</name>
<dbReference type="Proteomes" id="UP000774130">
    <property type="component" value="Unassembled WGS sequence"/>
</dbReference>
<reference evidence="3 4" key="1">
    <citation type="submission" date="2021-06" db="EMBL/GenBank/DDBJ databases">
        <title>Enterococcus alishanensis sp. nov., a novel lactic acid bacterium isolated from fresh coffee beans.</title>
        <authorList>
            <person name="Chen Y.-S."/>
        </authorList>
    </citation>
    <scope>NUCLEOTIDE SEQUENCE [LARGE SCALE GENOMIC DNA]</scope>
    <source>
        <strain evidence="3 4">ALS3</strain>
    </source>
</reference>
<protein>
    <recommendedName>
        <fullName evidence="1">Single-stranded DNA-binding protein</fullName>
    </recommendedName>
</protein>
<gene>
    <name evidence="3" type="ORF">KUA55_17140</name>
</gene>